<reference evidence="2" key="1">
    <citation type="journal article" date="2021" name="J. Anim. Genet.">
        <title>Illuminating the plant rhabdovirus landscape through metatranscriptomics data.</title>
        <authorList>
            <person name="Bejerman N."/>
            <person name="Dietzgen R.G."/>
            <person name="Debat H."/>
        </authorList>
    </citation>
    <scope>NUCLEOTIDE SEQUENCE</scope>
</reference>
<accession>A0A8D9PGX0</accession>
<dbReference type="EMBL" id="BK014306">
    <property type="protein sequence ID" value="DAF42333.1"/>
    <property type="molecule type" value="Viral_cRNA"/>
</dbReference>
<reference evidence="2" key="2">
    <citation type="journal article" date="2021" name="Viruses">
        <title>Illuminating the Plant Rhabdovirus Landscape through Metatranscriptomics Data.</title>
        <authorList>
            <person name="Bejerman N."/>
            <person name="Dietzgen R.G."/>
            <person name="Debat H."/>
        </authorList>
    </citation>
    <scope>NUCLEOTIDE SEQUENCE</scope>
</reference>
<feature type="compositionally biased region" description="Basic and acidic residues" evidence="1">
    <location>
        <begin position="228"/>
        <end position="243"/>
    </location>
</feature>
<evidence type="ECO:0000313" key="2">
    <source>
        <dbReference type="EMBL" id="DAF42333.1"/>
    </source>
</evidence>
<feature type="region of interest" description="Disordered" evidence="1">
    <location>
        <begin position="184"/>
        <end position="243"/>
    </location>
</feature>
<proteinExistence type="predicted"/>
<name>A0A8D9PGX0_9RHAB</name>
<evidence type="ECO:0000256" key="1">
    <source>
        <dbReference type="SAM" id="MobiDB-lite"/>
    </source>
</evidence>
<sequence>MAEESSLQDLNYGLARDRAVVSDDDVGDNSHQDNTNYNQVPDEHVEMDDNYDENNVLDYASIKAHLDQAGKDYGITVTKEMENYVMSIAATMEMTPDSLGWFMAAISYQNNMKTIPAMISLVEDMRTEIKTLQNTNRTLSVTSTDIVKKMTSVKDDILSSFEGLRRSVLDKIVAIPAQIQTAVSNQVPRSETKDKGKGIADNQKSIPPAPQTKKWVEVSSVVPSTSRAVEKEPKGSKESPDSKISALRDKCLIKAGVGRLLLSNMPDSMKVKLLSSADMMILMEDWESPRSKEIIENIEINVMMIEENIDM</sequence>
<protein>
    <submittedName>
        <fullName evidence="2">P</fullName>
    </submittedName>
</protein>
<organism evidence="2">
    <name type="scientific">Lotus corniculatus virus 1</name>
    <dbReference type="NCBI Taxonomy" id="2793731"/>
    <lineage>
        <taxon>Viruses</taxon>
        <taxon>Riboviria</taxon>
        <taxon>Orthornavirae</taxon>
        <taxon>Negarnaviricota</taxon>
        <taxon>Haploviricotina</taxon>
        <taxon>Monjiviricetes</taxon>
        <taxon>Mononegavirales</taxon>
        <taxon>Rhabdoviridae</taxon>
    </lineage>
</organism>